<dbReference type="InterPro" id="IPR027417">
    <property type="entry name" value="P-loop_NTPase"/>
</dbReference>
<dbReference type="EMBL" id="LJXB01000050">
    <property type="protein sequence ID" value="KPU61637.1"/>
    <property type="molecule type" value="Genomic_DNA"/>
</dbReference>
<gene>
    <name evidence="2" type="ORF">AN403_5716</name>
</gene>
<sequence length="317" mass="35702">MSTSPDRQAQVLKALEQCVVWHPSFARAHQLARKSMSTTKDRQAASSMMLIGDTGVGKSTLCEGIRRELNVDTQHDTGCSRVFIQHCLLVEVPPNATIKTLAIEVLTKLGLTDRSRLEHMGTATLNQLILQRLITTQTQLIILDEFHRILDQGAIATKKMVCRWVNQILNQATIPIVLAGLPTIETLIDTIAELSDRYPYRAHLRYFNFTDEASTAQFHKVIQLIDHNVIEPAGFAQRVILTQEMLFKALCLATDGNFRHLNILLNDTLTLALKGEDNKLTLEEFARAADDLDFCRPRNPFRLSSEDLIAALRKKYA</sequence>
<dbReference type="InterPro" id="IPR008868">
    <property type="entry name" value="TniB"/>
</dbReference>
<evidence type="ECO:0000313" key="2">
    <source>
        <dbReference type="EMBL" id="KPU61637.1"/>
    </source>
</evidence>
<dbReference type="SUPFAM" id="SSF52540">
    <property type="entry name" value="P-loop containing nucleoside triphosphate hydrolases"/>
    <property type="match status" value="1"/>
</dbReference>
<dbReference type="AlphaFoldDB" id="A0A0P9BEZ4"/>
<evidence type="ECO:0000313" key="3">
    <source>
        <dbReference type="Proteomes" id="UP000050349"/>
    </source>
</evidence>
<dbReference type="PANTHER" id="PTHR35894:SF1">
    <property type="entry name" value="PHOSPHORIBULOKINASE _ URIDINE KINASE FAMILY"/>
    <property type="match status" value="1"/>
</dbReference>
<dbReference type="Gene3D" id="3.40.50.300">
    <property type="entry name" value="P-loop containing nucleotide triphosphate hydrolases"/>
    <property type="match status" value="1"/>
</dbReference>
<dbReference type="Pfam" id="PF05621">
    <property type="entry name" value="TniB"/>
    <property type="match status" value="1"/>
</dbReference>
<reference evidence="2 3" key="1">
    <citation type="submission" date="2015-09" db="EMBL/GenBank/DDBJ databases">
        <authorList>
            <person name="Jackson K.R."/>
            <person name="Lunt B.L."/>
            <person name="Fisher J.N.B."/>
            <person name="Gardner A.V."/>
            <person name="Bailey M.E."/>
            <person name="Deus L.M."/>
            <person name="Earl A.S."/>
            <person name="Gibby P.D."/>
            <person name="Hartmann K.A."/>
            <person name="Liu J.E."/>
            <person name="Manci A.M."/>
            <person name="Nielsen D.A."/>
            <person name="Solomon M.B."/>
            <person name="Breakwell D.P."/>
            <person name="Burnett S.H."/>
            <person name="Grose J.H."/>
        </authorList>
    </citation>
    <scope>NUCLEOTIDE SEQUENCE [LARGE SCALE GENOMIC DNA]</scope>
    <source>
        <strain evidence="2 3">S613</strain>
    </source>
</reference>
<proteinExistence type="predicted"/>
<dbReference type="PATRIC" id="fig|294.162.peg.597"/>
<dbReference type="SMART" id="SM00382">
    <property type="entry name" value="AAA"/>
    <property type="match status" value="1"/>
</dbReference>
<protein>
    <submittedName>
        <fullName evidence="2">ATPase associated with various cellular activities family protein</fullName>
    </submittedName>
</protein>
<comment type="caution">
    <text evidence="2">The sequence shown here is derived from an EMBL/GenBank/DDBJ whole genome shotgun (WGS) entry which is preliminary data.</text>
</comment>
<organism evidence="2 3">
    <name type="scientific">Pseudomonas fluorescens</name>
    <dbReference type="NCBI Taxonomy" id="294"/>
    <lineage>
        <taxon>Bacteria</taxon>
        <taxon>Pseudomonadati</taxon>
        <taxon>Pseudomonadota</taxon>
        <taxon>Gammaproteobacteria</taxon>
        <taxon>Pseudomonadales</taxon>
        <taxon>Pseudomonadaceae</taxon>
        <taxon>Pseudomonas</taxon>
    </lineage>
</organism>
<dbReference type="Proteomes" id="UP000050349">
    <property type="component" value="Unassembled WGS sequence"/>
</dbReference>
<dbReference type="InterPro" id="IPR003593">
    <property type="entry name" value="AAA+_ATPase"/>
</dbReference>
<accession>A0A0P9BEZ4</accession>
<dbReference type="InterPro" id="IPR052026">
    <property type="entry name" value="ExeA_AAA_ATPase_DNA-bind"/>
</dbReference>
<feature type="domain" description="AAA+ ATPase" evidence="1">
    <location>
        <begin position="44"/>
        <end position="208"/>
    </location>
</feature>
<evidence type="ECO:0000259" key="1">
    <source>
        <dbReference type="SMART" id="SM00382"/>
    </source>
</evidence>
<dbReference type="PANTHER" id="PTHR35894">
    <property type="entry name" value="GENERAL SECRETION PATHWAY PROTEIN A-RELATED"/>
    <property type="match status" value="1"/>
</dbReference>
<name>A0A0P9BEZ4_PSEFL</name>
<dbReference type="RefSeq" id="WP_057396055.1">
    <property type="nucleotide sequence ID" value="NZ_LJXB01000050.1"/>
</dbReference>
<dbReference type="OrthoDB" id="6672914at2"/>